<dbReference type="InterPro" id="IPR003960">
    <property type="entry name" value="ATPase_AAA_CS"/>
</dbReference>
<dbReference type="Gene3D" id="1.10.8.60">
    <property type="match status" value="2"/>
</dbReference>
<dbReference type="FunFam" id="3.40.50.300:FF:001025">
    <property type="entry name" value="ATPase family, AAA domain-containing 2B"/>
    <property type="match status" value="1"/>
</dbReference>
<evidence type="ECO:0000313" key="6">
    <source>
        <dbReference type="EMBL" id="CAD8928741.1"/>
    </source>
</evidence>
<dbReference type="PANTHER" id="PTHR23077">
    <property type="entry name" value="AAA-FAMILY ATPASE"/>
    <property type="match status" value="1"/>
</dbReference>
<dbReference type="InterPro" id="IPR003593">
    <property type="entry name" value="AAA+_ATPase"/>
</dbReference>
<protein>
    <recommendedName>
        <fullName evidence="5">AAA+ ATPase domain-containing protein</fullName>
    </recommendedName>
</protein>
<gene>
    <name evidence="6" type="ORF">POKL1161_LOCUS1094</name>
</gene>
<sequence>MALHAIDNVRHAMQALSIEQNAETSYNTVSRTENVTTELQGMDSVLDSLRECIGWPVKYRKEGAILGVSWAQGVLVHGPSGVGKSASIQHVAREYDASIHTVTPATLIGQYMGESERNLRQVFEKAEEQACHSQKPQIILIEEADSLFPQRKAGSSQQDARLVAQMLTLMDGSVAKSRRSSDSGHLVVIAVTTHPNSIDGALRRPGRLDREIMIGIPDEDARCKILAELIRRMNIVQGFDVRRIGQRCHGYTGADLKSLCTTAIIYSLKQKGSSKEVTEDDFEAAMHDVGASVARSVTDTFSPASWDDVGGLDHVKELLQQYCVWPITRSDDFVRLGIKFPKGVLLHGPPGCAKTTLARAAVTSSGVTFIPLVGTKLYSMYVGDGEAELRRAFTRARLSSPSILFIDEIDTLVGSRGHDDDHSVNVSTRLLTTFLTEIDGIDDSSGVLIVGTTNRPFAIDSALLRPGRFDIHIYVPPPDYQGRLQTLEVHTKNVPLASDVSLCDIAEKTELYTGAELQAVCREATIIALRNNMQSASCVSQQDFLNALECVTPSHTAYELQEYAQWPQNM</sequence>
<dbReference type="PROSITE" id="PS00674">
    <property type="entry name" value="AAA"/>
    <property type="match status" value="1"/>
</dbReference>
<evidence type="ECO:0000256" key="3">
    <source>
        <dbReference type="ARBA" id="ARBA00023054"/>
    </source>
</evidence>
<evidence type="ECO:0000256" key="4">
    <source>
        <dbReference type="RuleBase" id="RU003651"/>
    </source>
</evidence>
<evidence type="ECO:0000256" key="2">
    <source>
        <dbReference type="ARBA" id="ARBA00022840"/>
    </source>
</evidence>
<dbReference type="Pfam" id="PF17862">
    <property type="entry name" value="AAA_lid_3"/>
    <property type="match status" value="2"/>
</dbReference>
<dbReference type="PANTHER" id="PTHR23077:SF117">
    <property type="entry name" value="AAA+ ATPASE DOMAIN-CONTAINING PROTEIN"/>
    <property type="match status" value="1"/>
</dbReference>
<dbReference type="AlphaFoldDB" id="A0A7S1CX30"/>
<reference evidence="6" key="1">
    <citation type="submission" date="2021-01" db="EMBL/GenBank/DDBJ databases">
        <authorList>
            <person name="Corre E."/>
            <person name="Pelletier E."/>
            <person name="Niang G."/>
            <person name="Scheremetjew M."/>
            <person name="Finn R."/>
            <person name="Kale V."/>
            <person name="Holt S."/>
            <person name="Cochrane G."/>
            <person name="Meng A."/>
            <person name="Brown T."/>
            <person name="Cohen L."/>
        </authorList>
    </citation>
    <scope>NUCLEOTIDE SEQUENCE</scope>
    <source>
        <strain evidence="6">CCMP2329</strain>
    </source>
</reference>
<dbReference type="InterPro" id="IPR003959">
    <property type="entry name" value="ATPase_AAA_core"/>
</dbReference>
<proteinExistence type="inferred from homology"/>
<keyword evidence="1 4" id="KW-0547">Nucleotide-binding</keyword>
<dbReference type="GO" id="GO:0016887">
    <property type="term" value="F:ATP hydrolysis activity"/>
    <property type="evidence" value="ECO:0007669"/>
    <property type="project" value="InterPro"/>
</dbReference>
<keyword evidence="3" id="KW-0175">Coiled coil</keyword>
<evidence type="ECO:0000259" key="5">
    <source>
        <dbReference type="SMART" id="SM00382"/>
    </source>
</evidence>
<dbReference type="SUPFAM" id="SSF52540">
    <property type="entry name" value="P-loop containing nucleoside triphosphate hydrolases"/>
    <property type="match status" value="2"/>
</dbReference>
<feature type="domain" description="AAA+ ATPase" evidence="5">
    <location>
        <begin position="70"/>
        <end position="218"/>
    </location>
</feature>
<dbReference type="GO" id="GO:0005524">
    <property type="term" value="F:ATP binding"/>
    <property type="evidence" value="ECO:0007669"/>
    <property type="project" value="UniProtKB-KW"/>
</dbReference>
<dbReference type="InterPro" id="IPR050168">
    <property type="entry name" value="AAA_ATPase_domain"/>
</dbReference>
<dbReference type="EMBL" id="HBFV01001546">
    <property type="protein sequence ID" value="CAD8928741.1"/>
    <property type="molecule type" value="Transcribed_RNA"/>
</dbReference>
<dbReference type="Pfam" id="PF00004">
    <property type="entry name" value="AAA"/>
    <property type="match status" value="2"/>
</dbReference>
<dbReference type="FunFam" id="1.10.8.60:FF:000038">
    <property type="entry name" value="spermatogenesis-associated protein 5-like protein 1"/>
    <property type="match status" value="1"/>
</dbReference>
<accession>A0A7S1CX30</accession>
<keyword evidence="2 4" id="KW-0067">ATP-binding</keyword>
<dbReference type="Gene3D" id="3.40.50.300">
    <property type="entry name" value="P-loop containing nucleotide triphosphate hydrolases"/>
    <property type="match status" value="2"/>
</dbReference>
<dbReference type="InterPro" id="IPR041569">
    <property type="entry name" value="AAA_lid_3"/>
</dbReference>
<dbReference type="SMART" id="SM00382">
    <property type="entry name" value="AAA"/>
    <property type="match status" value="2"/>
</dbReference>
<organism evidence="6">
    <name type="scientific">Picochlorum oklahomense</name>
    <dbReference type="NCBI Taxonomy" id="249345"/>
    <lineage>
        <taxon>Eukaryota</taxon>
        <taxon>Viridiplantae</taxon>
        <taxon>Chlorophyta</taxon>
        <taxon>core chlorophytes</taxon>
        <taxon>Trebouxiophyceae</taxon>
        <taxon>Trebouxiophyceae incertae sedis</taxon>
        <taxon>Picochlorum</taxon>
    </lineage>
</organism>
<feature type="domain" description="AAA+ ATPase" evidence="5">
    <location>
        <begin position="340"/>
        <end position="479"/>
    </location>
</feature>
<comment type="similarity">
    <text evidence="4">Belongs to the AAA ATPase family.</text>
</comment>
<dbReference type="InterPro" id="IPR027417">
    <property type="entry name" value="P-loop_NTPase"/>
</dbReference>
<name>A0A7S1CX30_9CHLO</name>
<evidence type="ECO:0000256" key="1">
    <source>
        <dbReference type="ARBA" id="ARBA00022741"/>
    </source>
</evidence>